<feature type="compositionally biased region" description="Pro residues" evidence="3">
    <location>
        <begin position="221"/>
        <end position="257"/>
    </location>
</feature>
<dbReference type="InterPro" id="IPR036864">
    <property type="entry name" value="Zn2-C6_fun-type_DNA-bd_sf"/>
</dbReference>
<reference evidence="6" key="1">
    <citation type="journal article" date="2012" name="Science">
        <title>The Paleozoic origin of enzymatic lignin decomposition reconstructed from 31 fungal genomes.</title>
        <authorList>
            <person name="Floudas D."/>
            <person name="Binder M."/>
            <person name="Riley R."/>
            <person name="Barry K."/>
            <person name="Blanchette R.A."/>
            <person name="Henrissat B."/>
            <person name="Martinez A.T."/>
            <person name="Otillar R."/>
            <person name="Spatafora J.W."/>
            <person name="Yadav J.S."/>
            <person name="Aerts A."/>
            <person name="Benoit I."/>
            <person name="Boyd A."/>
            <person name="Carlson A."/>
            <person name="Copeland A."/>
            <person name="Coutinho P.M."/>
            <person name="de Vries R.P."/>
            <person name="Ferreira P."/>
            <person name="Findley K."/>
            <person name="Foster B."/>
            <person name="Gaskell J."/>
            <person name="Glotzer D."/>
            <person name="Gorecki P."/>
            <person name="Heitman J."/>
            <person name="Hesse C."/>
            <person name="Hori C."/>
            <person name="Igarashi K."/>
            <person name="Jurgens J.A."/>
            <person name="Kallen N."/>
            <person name="Kersten P."/>
            <person name="Kohler A."/>
            <person name="Kuees U."/>
            <person name="Kumar T.K.A."/>
            <person name="Kuo A."/>
            <person name="LaButti K."/>
            <person name="Larrondo L.F."/>
            <person name="Lindquist E."/>
            <person name="Ling A."/>
            <person name="Lombard V."/>
            <person name="Lucas S."/>
            <person name="Lundell T."/>
            <person name="Martin R."/>
            <person name="McLaughlin D.J."/>
            <person name="Morgenstern I."/>
            <person name="Morin E."/>
            <person name="Murat C."/>
            <person name="Nagy L.G."/>
            <person name="Nolan M."/>
            <person name="Ohm R.A."/>
            <person name="Patyshakuliyeva A."/>
            <person name="Rokas A."/>
            <person name="Ruiz-Duenas F.J."/>
            <person name="Sabat G."/>
            <person name="Salamov A."/>
            <person name="Samejima M."/>
            <person name="Schmutz J."/>
            <person name="Slot J.C."/>
            <person name="St John F."/>
            <person name="Stenlid J."/>
            <person name="Sun H."/>
            <person name="Sun S."/>
            <person name="Syed K."/>
            <person name="Tsang A."/>
            <person name="Wiebenga A."/>
            <person name="Young D."/>
            <person name="Pisabarro A."/>
            <person name="Eastwood D.C."/>
            <person name="Martin F."/>
            <person name="Cullen D."/>
            <person name="Grigoriev I.V."/>
            <person name="Hibbett D.S."/>
        </authorList>
    </citation>
    <scope>NUCLEOTIDE SEQUENCE [LARGE SCALE GENOMIC DNA]</scope>
    <source>
        <strain evidence="6">RWD-64-598 SS2</strain>
    </source>
</reference>
<evidence type="ECO:0000259" key="4">
    <source>
        <dbReference type="PROSITE" id="PS50048"/>
    </source>
</evidence>
<feature type="region of interest" description="Disordered" evidence="3">
    <location>
        <begin position="221"/>
        <end position="261"/>
    </location>
</feature>
<dbReference type="PANTHER" id="PTHR46910">
    <property type="entry name" value="TRANSCRIPTION FACTOR PDR1"/>
    <property type="match status" value="1"/>
</dbReference>
<feature type="region of interest" description="Disordered" evidence="3">
    <location>
        <begin position="878"/>
        <end position="946"/>
    </location>
</feature>
<dbReference type="PROSITE" id="PS50048">
    <property type="entry name" value="ZN2_CY6_FUNGAL_2"/>
    <property type="match status" value="1"/>
</dbReference>
<dbReference type="CDD" id="cd00067">
    <property type="entry name" value="GAL4"/>
    <property type="match status" value="1"/>
</dbReference>
<dbReference type="RefSeq" id="XP_007765925.1">
    <property type="nucleotide sequence ID" value="XM_007767735.1"/>
</dbReference>
<dbReference type="Pfam" id="PF04082">
    <property type="entry name" value="Fungal_trans"/>
    <property type="match status" value="1"/>
</dbReference>
<accession>A0A5M3MYE3</accession>
<proteinExistence type="predicted"/>
<dbReference type="InterPro" id="IPR050987">
    <property type="entry name" value="AtrR-like"/>
</dbReference>
<evidence type="ECO:0000313" key="5">
    <source>
        <dbReference type="EMBL" id="EIW84129.1"/>
    </source>
</evidence>
<feature type="region of interest" description="Disordered" evidence="3">
    <location>
        <begin position="162"/>
        <end position="182"/>
    </location>
</feature>
<evidence type="ECO:0000313" key="6">
    <source>
        <dbReference type="Proteomes" id="UP000053558"/>
    </source>
</evidence>
<dbReference type="GO" id="GO:0000981">
    <property type="term" value="F:DNA-binding transcription factor activity, RNA polymerase II-specific"/>
    <property type="evidence" value="ECO:0007669"/>
    <property type="project" value="InterPro"/>
</dbReference>
<dbReference type="GO" id="GO:0008270">
    <property type="term" value="F:zinc ion binding"/>
    <property type="evidence" value="ECO:0007669"/>
    <property type="project" value="InterPro"/>
</dbReference>
<dbReference type="PROSITE" id="PS00463">
    <property type="entry name" value="ZN2_CY6_FUNGAL_1"/>
    <property type="match status" value="1"/>
</dbReference>
<feature type="compositionally biased region" description="Polar residues" evidence="3">
    <location>
        <begin position="894"/>
        <end position="904"/>
    </location>
</feature>
<dbReference type="EMBL" id="JH711575">
    <property type="protein sequence ID" value="EIW84129.1"/>
    <property type="molecule type" value="Genomic_DNA"/>
</dbReference>
<dbReference type="SMART" id="SM00906">
    <property type="entry name" value="Fungal_trans"/>
    <property type="match status" value="1"/>
</dbReference>
<dbReference type="KEGG" id="cput:CONPUDRAFT_135691"/>
<feature type="region of interest" description="Disordered" evidence="3">
    <location>
        <begin position="801"/>
        <end position="859"/>
    </location>
</feature>
<organism evidence="5 6">
    <name type="scientific">Coniophora puteana (strain RWD-64-598)</name>
    <name type="common">Brown rot fungus</name>
    <dbReference type="NCBI Taxonomy" id="741705"/>
    <lineage>
        <taxon>Eukaryota</taxon>
        <taxon>Fungi</taxon>
        <taxon>Dikarya</taxon>
        <taxon>Basidiomycota</taxon>
        <taxon>Agaricomycotina</taxon>
        <taxon>Agaricomycetes</taxon>
        <taxon>Agaricomycetidae</taxon>
        <taxon>Boletales</taxon>
        <taxon>Coniophorineae</taxon>
        <taxon>Coniophoraceae</taxon>
        <taxon>Coniophora</taxon>
    </lineage>
</organism>
<feature type="compositionally biased region" description="Pro residues" evidence="3">
    <location>
        <begin position="163"/>
        <end position="176"/>
    </location>
</feature>
<dbReference type="OrthoDB" id="4064873at2759"/>
<dbReference type="GeneID" id="19200791"/>
<feature type="region of interest" description="Disordered" evidence="3">
    <location>
        <begin position="1"/>
        <end position="58"/>
    </location>
</feature>
<dbReference type="PANTHER" id="PTHR46910:SF1">
    <property type="entry name" value="MISCELLANEOUS ZN(II)2CYS6 TRANSCRIPTION FACTOR (EUROFUNG)-RELATED"/>
    <property type="match status" value="1"/>
</dbReference>
<dbReference type="Gene3D" id="4.10.240.10">
    <property type="entry name" value="Zn(2)-C6 fungal-type DNA-binding domain"/>
    <property type="match status" value="1"/>
</dbReference>
<name>A0A5M3MYE3_CONPW</name>
<keyword evidence="1" id="KW-0479">Metal-binding</keyword>
<keyword evidence="6" id="KW-1185">Reference proteome</keyword>
<comment type="caution">
    <text evidence="5">The sequence shown here is derived from an EMBL/GenBank/DDBJ whole genome shotgun (WGS) entry which is preliminary data.</text>
</comment>
<evidence type="ECO:0000256" key="1">
    <source>
        <dbReference type="ARBA" id="ARBA00022723"/>
    </source>
</evidence>
<dbReference type="OMA" id="CQLRIRL"/>
<keyword evidence="2" id="KW-0539">Nucleus</keyword>
<dbReference type="InterPro" id="IPR007219">
    <property type="entry name" value="XnlR_reg_dom"/>
</dbReference>
<feature type="compositionally biased region" description="Polar residues" evidence="3">
    <location>
        <begin position="802"/>
        <end position="816"/>
    </location>
</feature>
<dbReference type="SUPFAM" id="SSF57701">
    <property type="entry name" value="Zn2/Cys6 DNA-binding domain"/>
    <property type="match status" value="1"/>
</dbReference>
<feature type="compositionally biased region" description="Low complexity" evidence="3">
    <location>
        <begin position="10"/>
        <end position="25"/>
    </location>
</feature>
<dbReference type="Pfam" id="PF00172">
    <property type="entry name" value="Zn_clus"/>
    <property type="match status" value="1"/>
</dbReference>
<sequence length="946" mass="105518">MHPTVNMDKQQQQQQQQPQQPQQQQAPARQTGKKRRNPDSNDDDAAGSSGQRRLRRSHEACARCRSKKIKCDSKHPKCTACATAGVACQQEDRHRQVLQPRGHVEHLEHRLIQCEALLKRRIPEFDIHNVDEFCHREGIEVNGPPPPDATGVYPPWMGAQAGPPFPQHPNGGPPPANHQMPKGPYGHPMMTAGYPMMHMPYPPPPPGSPYPHMHMPMQGPPGPYPPPIHPGFPPPGPPPAQAAPPPGPTQAPVPAQPPLADVKGQDPPTWDLANPQGLAKGFGVNPNIINETQLSSHHDAEDLSVGSDGLSSGRDRHLALSSIPRDSNKWLTVTIGRPATGTHPSAPTPAIWLPKDRTMLDKIVDNYFTRLNIHRPLFFREDFERRLKAVYDGEAGSYDPGFICSMYLILALGTLSELNHRACAISPEKDKSEPDDSSPIIARKTLGPDWPDHEELFDRALVVKPALRVSLSSLQALILLHWYLYTERQGRSLWRLVGSLVRLAVELNLHHDPLQNKSFTEEEAQLRIRLWGIVMVHDRGTSILLGRPLAIAPSDQNTPPSTRSEPGDFSDHFLYSHPIAEIQADIINSLYAPTRQTTDTVMTHASRIIKRMVGFRRQLPEQYKFYFGGTEEWPLIERQKLVHNITADEGLTLLKFGIARILLLRALFSLRDLEYNHRYRALVDAIVTSHNIIIIHNQLIQFPDIAFFVSPIPLHIAAMVILYGHMSHCERLSRQVMIEDVWMALDMLPRFRWRWDRKDMNGVHPLISKLAEMVLEVNLRSVEPPKDPVLLSELDWDEGMLSSPSMAPQSMHTQNTPPMPPTFKVESSPYAPQPQPGSQGGTPGKPMPGTPTLPGGGERLAEIPANLFYPFYPENPMGSIGPNQSSSASSTLSNGENNGGSHDYQQLLAAAAAQQEAGFRYPPEAYMLEESTYDPSQWDNNGERNA</sequence>
<gene>
    <name evidence="5" type="ORF">CONPUDRAFT_135691</name>
</gene>
<evidence type="ECO:0000256" key="2">
    <source>
        <dbReference type="ARBA" id="ARBA00023242"/>
    </source>
</evidence>
<dbReference type="GO" id="GO:0006351">
    <property type="term" value="P:DNA-templated transcription"/>
    <property type="evidence" value="ECO:0007669"/>
    <property type="project" value="InterPro"/>
</dbReference>
<dbReference type="AlphaFoldDB" id="A0A5M3MYE3"/>
<dbReference type="Proteomes" id="UP000053558">
    <property type="component" value="Unassembled WGS sequence"/>
</dbReference>
<feature type="domain" description="Zn(2)-C6 fungal-type" evidence="4">
    <location>
        <begin position="60"/>
        <end position="90"/>
    </location>
</feature>
<dbReference type="InterPro" id="IPR001138">
    <property type="entry name" value="Zn2Cys6_DnaBD"/>
</dbReference>
<dbReference type="GO" id="GO:0003677">
    <property type="term" value="F:DNA binding"/>
    <property type="evidence" value="ECO:0007669"/>
    <property type="project" value="InterPro"/>
</dbReference>
<protein>
    <recommendedName>
        <fullName evidence="4">Zn(2)-C6 fungal-type domain-containing protein</fullName>
    </recommendedName>
</protein>
<dbReference type="SMART" id="SM00066">
    <property type="entry name" value="GAL4"/>
    <property type="match status" value="1"/>
</dbReference>
<feature type="compositionally biased region" description="Low complexity" evidence="3">
    <location>
        <begin position="905"/>
        <end position="915"/>
    </location>
</feature>
<evidence type="ECO:0000256" key="3">
    <source>
        <dbReference type="SAM" id="MobiDB-lite"/>
    </source>
</evidence>
<dbReference type="CDD" id="cd12148">
    <property type="entry name" value="fungal_TF_MHR"/>
    <property type="match status" value="1"/>
</dbReference>